<evidence type="ECO:0000259" key="3">
    <source>
        <dbReference type="Pfam" id="PF19051"/>
    </source>
</evidence>
<evidence type="ECO:0000256" key="1">
    <source>
        <dbReference type="SAM" id="SignalP"/>
    </source>
</evidence>
<dbReference type="Gene3D" id="3.40.50.720">
    <property type="entry name" value="NAD(P)-binding Rossmann-like Domain"/>
    <property type="match status" value="1"/>
</dbReference>
<organism evidence="4 5">
    <name type="scientific">Novipirellula herctigrandis</name>
    <dbReference type="NCBI Taxonomy" id="2527986"/>
    <lineage>
        <taxon>Bacteria</taxon>
        <taxon>Pseudomonadati</taxon>
        <taxon>Planctomycetota</taxon>
        <taxon>Planctomycetia</taxon>
        <taxon>Pirellulales</taxon>
        <taxon>Pirellulaceae</taxon>
        <taxon>Novipirellula</taxon>
    </lineage>
</organism>
<dbReference type="Pfam" id="PF01408">
    <property type="entry name" value="GFO_IDH_MocA"/>
    <property type="match status" value="1"/>
</dbReference>
<evidence type="ECO:0000259" key="2">
    <source>
        <dbReference type="Pfam" id="PF01408"/>
    </source>
</evidence>
<feature type="chain" id="PRO_5022964875" evidence="1">
    <location>
        <begin position="29"/>
        <end position="435"/>
    </location>
</feature>
<accession>A0A5C5ZAT3</accession>
<dbReference type="GO" id="GO:0016491">
    <property type="term" value="F:oxidoreductase activity"/>
    <property type="evidence" value="ECO:0007669"/>
    <property type="project" value="UniProtKB-KW"/>
</dbReference>
<dbReference type="InterPro" id="IPR006311">
    <property type="entry name" value="TAT_signal"/>
</dbReference>
<sequence length="435" mass="48298" precursor="true">MNNVTRRNFVKTSAAVSSFMILPSHVWADSPNEKLCTAHIGIGGKGRSDTSSIASHPHVQVIGLCDVDTALSKSEAALQKYSSAQFFQDYREMFSELGDKIDAVSVSTPDHTHYPATLAAMEMGKHAYTQKPLTHTIEEGRHLLQIANERKLVTQMGIQNHGSGAYRSATEIIQSGVLGKIRKVHAWSNKNWGFDGAPYQGEDPIPASLDWNLWLGTAPVRPYLGKKYHPKNWRRIIDFGCGTLGDMGVHIIDTPFRALELQAATDAETTCRAPNGFSHPESNIVNYGFAPTKYTTDDFRFTWYDGQNRPDVDYAELTLENGKIALQGSLFIGEHGRMLLPHCSTPIVRLNDANAKSETPVLKTLNHYHEFIDAIEGKGQASADFAYATPIMESLHLGVIAAKFPKQKLVWDAKAVKVTNLPEANEFIRKEYRTL</sequence>
<dbReference type="PANTHER" id="PTHR43818:SF10">
    <property type="entry name" value="NADH-DEPENDENT DEHYDROGENASE-RELATED"/>
    <property type="match status" value="1"/>
</dbReference>
<evidence type="ECO:0000313" key="5">
    <source>
        <dbReference type="Proteomes" id="UP000315010"/>
    </source>
</evidence>
<dbReference type="Pfam" id="PF19051">
    <property type="entry name" value="GFO_IDH_MocA_C2"/>
    <property type="match status" value="1"/>
</dbReference>
<name>A0A5C5ZAT3_9BACT</name>
<dbReference type="InterPro" id="IPR036291">
    <property type="entry name" value="NAD(P)-bd_dom_sf"/>
</dbReference>
<feature type="domain" description="Gfo/Idh/MocA-like oxidoreductase bacterial type C-terminal" evidence="3">
    <location>
        <begin position="170"/>
        <end position="432"/>
    </location>
</feature>
<dbReference type="GO" id="GO:0000166">
    <property type="term" value="F:nucleotide binding"/>
    <property type="evidence" value="ECO:0007669"/>
    <property type="project" value="InterPro"/>
</dbReference>
<keyword evidence="5" id="KW-1185">Reference proteome</keyword>
<gene>
    <name evidence="4" type="primary">ycjS_1</name>
    <name evidence="4" type="ORF">CA13_57550</name>
</gene>
<dbReference type="SUPFAM" id="SSF51735">
    <property type="entry name" value="NAD(P)-binding Rossmann-fold domains"/>
    <property type="match status" value="1"/>
</dbReference>
<reference evidence="4 5" key="1">
    <citation type="submission" date="2019-02" db="EMBL/GenBank/DDBJ databases">
        <title>Deep-cultivation of Planctomycetes and their phenomic and genomic characterization uncovers novel biology.</title>
        <authorList>
            <person name="Wiegand S."/>
            <person name="Jogler M."/>
            <person name="Boedeker C."/>
            <person name="Pinto D."/>
            <person name="Vollmers J."/>
            <person name="Rivas-Marin E."/>
            <person name="Kohn T."/>
            <person name="Peeters S.H."/>
            <person name="Heuer A."/>
            <person name="Rast P."/>
            <person name="Oberbeckmann S."/>
            <person name="Bunk B."/>
            <person name="Jeske O."/>
            <person name="Meyerdierks A."/>
            <person name="Storesund J.E."/>
            <person name="Kallscheuer N."/>
            <person name="Luecker S."/>
            <person name="Lage O.M."/>
            <person name="Pohl T."/>
            <person name="Merkel B.J."/>
            <person name="Hornburger P."/>
            <person name="Mueller R.-W."/>
            <person name="Bruemmer F."/>
            <person name="Labrenz M."/>
            <person name="Spormann A.M."/>
            <person name="Op Den Camp H."/>
            <person name="Overmann J."/>
            <person name="Amann R."/>
            <person name="Jetten M.S.M."/>
            <person name="Mascher T."/>
            <person name="Medema M.H."/>
            <person name="Devos D.P."/>
            <person name="Kaster A.-K."/>
            <person name="Ovreas L."/>
            <person name="Rohde M."/>
            <person name="Galperin M.Y."/>
            <person name="Jogler C."/>
        </authorList>
    </citation>
    <scope>NUCLEOTIDE SEQUENCE [LARGE SCALE GENOMIC DNA]</scope>
    <source>
        <strain evidence="4 5">CA13</strain>
    </source>
</reference>
<keyword evidence="4" id="KW-0560">Oxidoreductase</keyword>
<dbReference type="Gene3D" id="3.30.360.10">
    <property type="entry name" value="Dihydrodipicolinate Reductase, domain 2"/>
    <property type="match status" value="1"/>
</dbReference>
<dbReference type="EC" id="1.-.-.-" evidence="4"/>
<dbReference type="AlphaFoldDB" id="A0A5C5ZAT3"/>
<protein>
    <submittedName>
        <fullName evidence="4">Putative oxidoreductase YcjS</fullName>
        <ecNumber evidence="4">1.-.-.-</ecNumber>
    </submittedName>
</protein>
<feature type="signal peptide" evidence="1">
    <location>
        <begin position="1"/>
        <end position="28"/>
    </location>
</feature>
<dbReference type="InterPro" id="IPR000683">
    <property type="entry name" value="Gfo/Idh/MocA-like_OxRdtase_N"/>
</dbReference>
<dbReference type="SUPFAM" id="SSF55347">
    <property type="entry name" value="Glyceraldehyde-3-phosphate dehydrogenase-like, C-terminal domain"/>
    <property type="match status" value="1"/>
</dbReference>
<feature type="domain" description="Gfo/Idh/MocA-like oxidoreductase N-terminal" evidence="2">
    <location>
        <begin position="40"/>
        <end position="157"/>
    </location>
</feature>
<dbReference type="PROSITE" id="PS51318">
    <property type="entry name" value="TAT"/>
    <property type="match status" value="1"/>
</dbReference>
<dbReference type="PANTHER" id="PTHR43818">
    <property type="entry name" value="BCDNA.GH03377"/>
    <property type="match status" value="1"/>
</dbReference>
<dbReference type="InterPro" id="IPR050463">
    <property type="entry name" value="Gfo/Idh/MocA_oxidrdct_glycsds"/>
</dbReference>
<dbReference type="Proteomes" id="UP000315010">
    <property type="component" value="Unassembled WGS sequence"/>
</dbReference>
<proteinExistence type="predicted"/>
<dbReference type="InterPro" id="IPR043906">
    <property type="entry name" value="Gfo/Idh/MocA_OxRdtase_bact_C"/>
</dbReference>
<comment type="caution">
    <text evidence="4">The sequence shown here is derived from an EMBL/GenBank/DDBJ whole genome shotgun (WGS) entry which is preliminary data.</text>
</comment>
<keyword evidence="1" id="KW-0732">Signal</keyword>
<evidence type="ECO:0000313" key="4">
    <source>
        <dbReference type="EMBL" id="TWT84278.1"/>
    </source>
</evidence>
<dbReference type="EMBL" id="SJPJ01000001">
    <property type="protein sequence ID" value="TWT84278.1"/>
    <property type="molecule type" value="Genomic_DNA"/>
</dbReference>